<evidence type="ECO:0000256" key="3">
    <source>
        <dbReference type="ARBA" id="ARBA00022448"/>
    </source>
</evidence>
<feature type="domain" description="N-acetyltransferase" evidence="18">
    <location>
        <begin position="272"/>
        <end position="409"/>
    </location>
</feature>
<keyword evidence="6 17" id="KW-1133">Transmembrane helix</keyword>
<feature type="disulfide bond" evidence="15">
    <location>
        <begin position="1138"/>
        <end position="1193"/>
    </location>
</feature>
<comment type="subcellular location">
    <subcellularLocation>
        <location evidence="1">Cell membrane</location>
        <topology evidence="1">Multi-pass membrane protein</topology>
    </subcellularLocation>
</comment>
<feature type="site" description="Crucial to convey clamshell closure to channel opening" evidence="14">
    <location>
        <position position="1054"/>
    </location>
</feature>
<feature type="transmembrane region" description="Helical" evidence="17">
    <location>
        <begin position="1021"/>
        <end position="1047"/>
    </location>
</feature>
<dbReference type="GO" id="GO:0016747">
    <property type="term" value="F:acyltransferase activity, transferring groups other than amino-acyl groups"/>
    <property type="evidence" value="ECO:0007669"/>
    <property type="project" value="InterPro"/>
</dbReference>
<comment type="similarity">
    <text evidence="2">Belongs to the glutamate-gated ion channel (TC 1.A.10.1) family.</text>
</comment>
<feature type="binding site" evidence="13">
    <location>
        <position position="909"/>
    </location>
    <ligand>
        <name>L-glutamate</name>
        <dbReference type="ChEBI" id="CHEBI:29985"/>
    </ligand>
</feature>
<dbReference type="Gene3D" id="1.10.287.70">
    <property type="match status" value="1"/>
</dbReference>
<dbReference type="GO" id="GO:0015276">
    <property type="term" value="F:ligand-gated monoatomic ion channel activity"/>
    <property type="evidence" value="ECO:0007669"/>
    <property type="project" value="InterPro"/>
</dbReference>
<dbReference type="OrthoDB" id="5984008at2759"/>
<protein>
    <recommendedName>
        <fullName evidence="18">N-acetyltransferase domain-containing protein</fullName>
    </recommendedName>
</protein>
<evidence type="ECO:0000313" key="19">
    <source>
        <dbReference type="EMBL" id="CAB3387017.1"/>
    </source>
</evidence>
<evidence type="ECO:0000256" key="17">
    <source>
        <dbReference type="SAM" id="Phobius"/>
    </source>
</evidence>
<dbReference type="Gene3D" id="3.40.630.30">
    <property type="match status" value="1"/>
</dbReference>
<dbReference type="InterPro" id="IPR001508">
    <property type="entry name" value="Iono_Glu_rcpt_met"/>
</dbReference>
<dbReference type="PROSITE" id="PS51186">
    <property type="entry name" value="GNAT"/>
    <property type="match status" value="1"/>
</dbReference>
<keyword evidence="12" id="KW-0407">Ion channel</keyword>
<evidence type="ECO:0000256" key="9">
    <source>
        <dbReference type="ARBA" id="ARBA00023170"/>
    </source>
</evidence>
<dbReference type="FunFam" id="1.10.287.70:FF:000143">
    <property type="entry name" value="Probable glutamate receptor"/>
    <property type="match status" value="1"/>
</dbReference>
<keyword evidence="4" id="KW-1003">Cell membrane</keyword>
<keyword evidence="7" id="KW-0406">Ion transport</keyword>
<accession>A0A8S1E0M9</accession>
<evidence type="ECO:0000256" key="7">
    <source>
        <dbReference type="ARBA" id="ARBA00023065"/>
    </source>
</evidence>
<dbReference type="Pfam" id="PF10613">
    <property type="entry name" value="Lig_chan-Glu_bd"/>
    <property type="match status" value="1"/>
</dbReference>
<dbReference type="Gene3D" id="3.40.190.10">
    <property type="entry name" value="Periplasmic binding protein-like II"/>
    <property type="match status" value="1"/>
</dbReference>
<keyword evidence="11" id="KW-1071">Ligand-gated ion channel</keyword>
<name>A0A8S1E0M9_9INSE</name>
<dbReference type="SUPFAM" id="SSF55729">
    <property type="entry name" value="Acyl-CoA N-acyltransferases (Nat)"/>
    <property type="match status" value="1"/>
</dbReference>
<feature type="binding site" evidence="13">
    <location>
        <position position="904"/>
    </location>
    <ligand>
        <name>L-glutamate</name>
        <dbReference type="ChEBI" id="CHEBI:29985"/>
    </ligand>
</feature>
<evidence type="ECO:0000256" key="10">
    <source>
        <dbReference type="ARBA" id="ARBA00023180"/>
    </source>
</evidence>
<evidence type="ECO:0000256" key="6">
    <source>
        <dbReference type="ARBA" id="ARBA00022989"/>
    </source>
</evidence>
<evidence type="ECO:0000256" key="2">
    <source>
        <dbReference type="ARBA" id="ARBA00008685"/>
    </source>
</evidence>
<dbReference type="Pfam" id="PF08445">
    <property type="entry name" value="FR47"/>
    <property type="match status" value="1"/>
</dbReference>
<dbReference type="InterPro" id="IPR016181">
    <property type="entry name" value="Acyl_CoA_acyltransferase"/>
</dbReference>
<evidence type="ECO:0000256" key="13">
    <source>
        <dbReference type="PIRSR" id="PIRSR601508-1"/>
    </source>
</evidence>
<dbReference type="InterPro" id="IPR052192">
    <property type="entry name" value="Insect_Ionotropic_Sensory_Rcpt"/>
</dbReference>
<dbReference type="InterPro" id="IPR000182">
    <property type="entry name" value="GNAT_dom"/>
</dbReference>
<keyword evidence="15" id="KW-1015">Disulfide bond</keyword>
<dbReference type="EMBL" id="CADEPI010000529">
    <property type="protein sequence ID" value="CAB3387017.1"/>
    <property type="molecule type" value="Genomic_DNA"/>
</dbReference>
<feature type="region of interest" description="Disordered" evidence="16">
    <location>
        <begin position="47"/>
        <end position="113"/>
    </location>
</feature>
<sequence length="1255" mass="141077">MSVVSTATLALPCGGADAILCSTTGGRGLVEGEGWWDGVRSAASVLGTAPQDTTPHRAAPQYSQQRARRALSSAILGPALHPRPPKQQPPVVKSSPTPPANTLGPLRSPPQREMEVVPYGKNFRLVPEDELPELLDYLSQHLPQSLKFQQTLKTFLTDRVWDFHFYVTKDWPQDPVVLHFPGITHPPNGLLYESFSVFCPNDRLDALQLLQTEDMLIDWTRPLYLNFTPKIIFEWLQEFYTHIGSIETVEGDVYISVQDPPPLQETELPPEVELRQLCKEDAKAIHDLYPARDMECLEAFEKCIDTLPAYGIFAKDAADVEDAEKRPAAWMVQSYYGAMFSMQTLPEFRRKGYGIFLAKRLTAAVKKRGYVPFVVIRPENAASQSLYLKLGFEKLYQTVRAVLKPRPIRIVLDIEFTNSKQSDSERNKGLDVLGELKDAWAELIRDNFGQLPLKVEFHTRVDVILRKDLSAVLIITSCNNLWRLYNNSEDSNSLLYLAITEEGCPRLPAKEGITVPIVTRGQEVAQIISDLRAAEEISWPSLLVIFDAWLDADQMKQIFKAISEAQPKVRFVSPQMQMLDLGYFSSYDMVRQTIAEFPNLSSIEHFLVITGRENIFIVMKIAKSLRLVNPSTQWLYVLPETQYYSLTNDSRLISLLHEGDNVAFLINATRHSSETNSCSEGGILCYSRELLRALVASLASYAATEQITLKRVATDEWEEEKLSVSERRKILLKHITAGIAKQLGETCDGCMAWKMRSAITWGLKGPTGPSGDEEASMIESGIWRPGTGVDLYNPLFTHIKHGFRGKQLTIVSCHAPPWHEIQFDDQGQVVKYSGFIFDIVDELSSRLNFSYKVVFPANTVKGFVAEGREPTLDDAVADERSPIWDNMIDLVQQNHVFMAATAMSMSAGRESRVRFTLAVASQPHTFLVAKPRQMSRTLLFLSPFTGKTWLAIFGSTLLVGPALYFIHKASPATELGRGLRPKNVGPNKGGLNRIMNCIWYMYGALMQQGAVQLPTADSGRLVFGIWWIFVMVIVTSYCGNLVAFLTFPRMNPAVTTLGGLLKLRGTMTWGLMRGSELEKLLEDSSVPEFNYLLNKAERHAVVDDALLERVAYDRHVLLERRSRLLILQSLQLKKSGYCSFALATDDFLPEQIGLAMPIQSPYTNLVNKEIRRMQQAGLIDSWFRHAMPRRDRCWVTPQSLATEVNSHSVNLDDMQGSFIVLGIGLVAAFLAAILERCFRCLSIMKARGIIEPFVN</sequence>
<evidence type="ECO:0000256" key="14">
    <source>
        <dbReference type="PIRSR" id="PIRSR601508-2"/>
    </source>
</evidence>
<dbReference type="PANTHER" id="PTHR42643:SF24">
    <property type="entry name" value="IONOTROPIC RECEPTOR 60A"/>
    <property type="match status" value="1"/>
</dbReference>
<dbReference type="Proteomes" id="UP000494165">
    <property type="component" value="Unassembled WGS sequence"/>
</dbReference>
<keyword evidence="3" id="KW-0813">Transport</keyword>
<dbReference type="PANTHER" id="PTHR42643">
    <property type="entry name" value="IONOTROPIC RECEPTOR 20A-RELATED"/>
    <property type="match status" value="1"/>
</dbReference>
<reference evidence="19 20" key="1">
    <citation type="submission" date="2020-04" db="EMBL/GenBank/DDBJ databases">
        <authorList>
            <person name="Alioto T."/>
            <person name="Alioto T."/>
            <person name="Gomez Garrido J."/>
        </authorList>
    </citation>
    <scope>NUCLEOTIDE SEQUENCE [LARGE SCALE GENOMIC DNA]</scope>
</reference>
<evidence type="ECO:0000256" key="15">
    <source>
        <dbReference type="PIRSR" id="PIRSR601508-3"/>
    </source>
</evidence>
<comment type="caution">
    <text evidence="19">The sequence shown here is derived from an EMBL/GenBank/DDBJ whole genome shotgun (WGS) entry which is preliminary data.</text>
</comment>
<evidence type="ECO:0000256" key="11">
    <source>
        <dbReference type="ARBA" id="ARBA00023286"/>
    </source>
</evidence>
<dbReference type="AlphaFoldDB" id="A0A8S1E0M9"/>
<proteinExistence type="inferred from homology"/>
<dbReference type="GO" id="GO:0038023">
    <property type="term" value="F:signaling receptor activity"/>
    <property type="evidence" value="ECO:0007669"/>
    <property type="project" value="InterPro"/>
</dbReference>
<dbReference type="InterPro" id="IPR019594">
    <property type="entry name" value="Glu/Gly-bd"/>
</dbReference>
<evidence type="ECO:0000256" key="8">
    <source>
        <dbReference type="ARBA" id="ARBA00023136"/>
    </source>
</evidence>
<keyword evidence="9" id="KW-0675">Receptor</keyword>
<evidence type="ECO:0000256" key="4">
    <source>
        <dbReference type="ARBA" id="ARBA00022475"/>
    </source>
</evidence>
<evidence type="ECO:0000256" key="1">
    <source>
        <dbReference type="ARBA" id="ARBA00004651"/>
    </source>
</evidence>
<gene>
    <name evidence="19" type="ORF">CLODIP_2_CD11536</name>
</gene>
<dbReference type="PRINTS" id="PR00177">
    <property type="entry name" value="NMDARECEPTOR"/>
</dbReference>
<evidence type="ECO:0000313" key="20">
    <source>
        <dbReference type="Proteomes" id="UP000494165"/>
    </source>
</evidence>
<dbReference type="GO" id="GO:0050906">
    <property type="term" value="P:detection of stimulus involved in sensory perception"/>
    <property type="evidence" value="ECO:0007669"/>
    <property type="project" value="UniProtKB-ARBA"/>
</dbReference>
<evidence type="ECO:0000256" key="16">
    <source>
        <dbReference type="SAM" id="MobiDB-lite"/>
    </source>
</evidence>
<dbReference type="InterPro" id="IPR001320">
    <property type="entry name" value="Iontro_rcpt_C"/>
</dbReference>
<dbReference type="InterPro" id="IPR013653">
    <property type="entry name" value="GCN5-like_dom"/>
</dbReference>
<feature type="transmembrane region" description="Helical" evidence="17">
    <location>
        <begin position="1218"/>
        <end position="1238"/>
    </location>
</feature>
<evidence type="ECO:0000256" key="5">
    <source>
        <dbReference type="ARBA" id="ARBA00022692"/>
    </source>
</evidence>
<evidence type="ECO:0000259" key="18">
    <source>
        <dbReference type="PROSITE" id="PS51186"/>
    </source>
</evidence>
<organism evidence="19 20">
    <name type="scientific">Cloeon dipterum</name>
    <dbReference type="NCBI Taxonomy" id="197152"/>
    <lineage>
        <taxon>Eukaryota</taxon>
        <taxon>Metazoa</taxon>
        <taxon>Ecdysozoa</taxon>
        <taxon>Arthropoda</taxon>
        <taxon>Hexapoda</taxon>
        <taxon>Insecta</taxon>
        <taxon>Pterygota</taxon>
        <taxon>Palaeoptera</taxon>
        <taxon>Ephemeroptera</taxon>
        <taxon>Pisciforma</taxon>
        <taxon>Baetidae</taxon>
        <taxon>Cloeon</taxon>
    </lineage>
</organism>
<feature type="transmembrane region" description="Helical" evidence="17">
    <location>
        <begin position="949"/>
        <end position="967"/>
    </location>
</feature>
<keyword evidence="20" id="KW-1185">Reference proteome</keyword>
<dbReference type="GO" id="GO:0005886">
    <property type="term" value="C:plasma membrane"/>
    <property type="evidence" value="ECO:0007669"/>
    <property type="project" value="UniProtKB-SubCell"/>
</dbReference>
<dbReference type="SUPFAM" id="SSF53850">
    <property type="entry name" value="Periplasmic binding protein-like II"/>
    <property type="match status" value="1"/>
</dbReference>
<keyword evidence="5 17" id="KW-0812">Transmembrane</keyword>
<evidence type="ECO:0000256" key="12">
    <source>
        <dbReference type="ARBA" id="ARBA00023303"/>
    </source>
</evidence>
<dbReference type="Pfam" id="PF00060">
    <property type="entry name" value="Lig_chan"/>
    <property type="match status" value="1"/>
</dbReference>
<keyword evidence="10" id="KW-0325">Glycoprotein</keyword>
<keyword evidence="8 17" id="KW-0472">Membrane</keyword>